<keyword evidence="3" id="KW-1185">Reference proteome</keyword>
<protein>
    <submittedName>
        <fullName evidence="2">Uncharacterized protein</fullName>
    </submittedName>
</protein>
<feature type="compositionally biased region" description="Basic residues" evidence="1">
    <location>
        <begin position="142"/>
        <end position="152"/>
    </location>
</feature>
<sequence length="276" mass="31952">MIRRRSSRKLMKKSKKIFVDKTSDDDDDDDDNNNNNYGLKQLRMNKHLNANIMNDTTTNNNIDKNRCGSNQSNCSSGGTSSSASPFHRHSKYTSSTRSFSKSSLKQLLFSFKRFTPSTMTSDCDTQPSDFDPDDLTLLRRNRHHHHHHHQKRLKSDNNVHHHKNKNNNNHRNARITSSMRLSPFWKPKKSLILDQDNRRAISIPDLSSMNLKDDCLIEQMMSEPTATTTTKTKKLTTGVEIDNYYTQTEDDEQNNIGHNISNDHYDDQTKNESSQH</sequence>
<evidence type="ECO:0000313" key="3">
    <source>
        <dbReference type="Proteomes" id="UP000790347"/>
    </source>
</evidence>
<gene>
    <name evidence="2" type="ORF">DERF_013248</name>
</gene>
<feature type="region of interest" description="Disordered" evidence="1">
    <location>
        <begin position="57"/>
        <end position="97"/>
    </location>
</feature>
<evidence type="ECO:0000313" key="2">
    <source>
        <dbReference type="EMBL" id="KAH9497245.1"/>
    </source>
</evidence>
<reference evidence="2" key="2">
    <citation type="journal article" date="2022" name="Res Sq">
        <title>Comparative Genomics Reveals Insights into the Divergent Evolution of Astigmatic Mites and Household Pest Adaptations.</title>
        <authorList>
            <person name="Xiong Q."/>
            <person name="Wan A.T.-Y."/>
            <person name="Liu X.-Y."/>
            <person name="Fung C.S.-H."/>
            <person name="Xiao X."/>
            <person name="Malainual N."/>
            <person name="Hou J."/>
            <person name="Wang L."/>
            <person name="Wang M."/>
            <person name="Yang K."/>
            <person name="Cui Y."/>
            <person name="Leung E."/>
            <person name="Nong W."/>
            <person name="Shin S.-K."/>
            <person name="Au S."/>
            <person name="Jeong K.Y."/>
            <person name="Chew F.T."/>
            <person name="Hui J."/>
            <person name="Leung T.F."/>
            <person name="Tungtrongchitr A."/>
            <person name="Zhong N."/>
            <person name="Liu Z."/>
            <person name="Tsui S."/>
        </authorList>
    </citation>
    <scope>NUCLEOTIDE SEQUENCE</scope>
    <source>
        <strain evidence="2">Derf</strain>
        <tissue evidence="2">Whole organism</tissue>
    </source>
</reference>
<reference evidence="2" key="1">
    <citation type="submission" date="2013-05" db="EMBL/GenBank/DDBJ databases">
        <authorList>
            <person name="Yim A.K.Y."/>
            <person name="Chan T.F."/>
            <person name="Ji K.M."/>
            <person name="Liu X.Y."/>
            <person name="Zhou J.W."/>
            <person name="Li R.Q."/>
            <person name="Yang K.Y."/>
            <person name="Li J."/>
            <person name="Li M."/>
            <person name="Law P.T.W."/>
            <person name="Wu Y.L."/>
            <person name="Cai Z.L."/>
            <person name="Qin H."/>
            <person name="Bao Y."/>
            <person name="Leung R.K.K."/>
            <person name="Ng P.K.S."/>
            <person name="Zou J."/>
            <person name="Zhong X.J."/>
            <person name="Ran P.X."/>
            <person name="Zhong N.S."/>
            <person name="Liu Z.G."/>
            <person name="Tsui S.K.W."/>
        </authorList>
    </citation>
    <scope>NUCLEOTIDE SEQUENCE</scope>
    <source>
        <strain evidence="2">Derf</strain>
        <tissue evidence="2">Whole organism</tissue>
    </source>
</reference>
<proteinExistence type="predicted"/>
<name>A0A922HP41_DERFA</name>
<feature type="compositionally biased region" description="Low complexity" evidence="1">
    <location>
        <begin position="57"/>
        <end position="84"/>
    </location>
</feature>
<organism evidence="2 3">
    <name type="scientific">Dermatophagoides farinae</name>
    <name type="common">American house dust mite</name>
    <dbReference type="NCBI Taxonomy" id="6954"/>
    <lineage>
        <taxon>Eukaryota</taxon>
        <taxon>Metazoa</taxon>
        <taxon>Ecdysozoa</taxon>
        <taxon>Arthropoda</taxon>
        <taxon>Chelicerata</taxon>
        <taxon>Arachnida</taxon>
        <taxon>Acari</taxon>
        <taxon>Acariformes</taxon>
        <taxon>Sarcoptiformes</taxon>
        <taxon>Astigmata</taxon>
        <taxon>Psoroptidia</taxon>
        <taxon>Analgoidea</taxon>
        <taxon>Pyroglyphidae</taxon>
        <taxon>Dermatophagoidinae</taxon>
        <taxon>Dermatophagoides</taxon>
    </lineage>
</organism>
<dbReference type="EMBL" id="ASGP02000007">
    <property type="protein sequence ID" value="KAH9497245.1"/>
    <property type="molecule type" value="Genomic_DNA"/>
</dbReference>
<accession>A0A922HP41</accession>
<feature type="compositionally biased region" description="Basic residues" evidence="1">
    <location>
        <begin position="1"/>
        <end position="16"/>
    </location>
</feature>
<feature type="region of interest" description="Disordered" evidence="1">
    <location>
        <begin position="248"/>
        <end position="276"/>
    </location>
</feature>
<feature type="region of interest" description="Disordered" evidence="1">
    <location>
        <begin position="1"/>
        <end position="38"/>
    </location>
</feature>
<feature type="region of interest" description="Disordered" evidence="1">
    <location>
        <begin position="142"/>
        <end position="173"/>
    </location>
</feature>
<feature type="compositionally biased region" description="Acidic residues" evidence="1">
    <location>
        <begin position="23"/>
        <end position="32"/>
    </location>
</feature>
<comment type="caution">
    <text evidence="2">The sequence shown here is derived from an EMBL/GenBank/DDBJ whole genome shotgun (WGS) entry which is preliminary data.</text>
</comment>
<dbReference type="AlphaFoldDB" id="A0A922HP41"/>
<dbReference type="Proteomes" id="UP000790347">
    <property type="component" value="Unassembled WGS sequence"/>
</dbReference>
<feature type="compositionally biased region" description="Basic and acidic residues" evidence="1">
    <location>
        <begin position="261"/>
        <end position="276"/>
    </location>
</feature>
<evidence type="ECO:0000256" key="1">
    <source>
        <dbReference type="SAM" id="MobiDB-lite"/>
    </source>
</evidence>